<dbReference type="Proteomes" id="UP000296469">
    <property type="component" value="Chromosome"/>
</dbReference>
<dbReference type="SUPFAM" id="SSF50249">
    <property type="entry name" value="Nucleic acid-binding proteins"/>
    <property type="match status" value="1"/>
</dbReference>
<dbReference type="SUPFAM" id="SSF52540">
    <property type="entry name" value="P-loop containing nucleoside triphosphate hydrolases"/>
    <property type="match status" value="1"/>
</dbReference>
<evidence type="ECO:0000313" key="3">
    <source>
        <dbReference type="Proteomes" id="UP000296469"/>
    </source>
</evidence>
<dbReference type="PANTHER" id="PTHR47691">
    <property type="entry name" value="REGULATOR-RELATED"/>
    <property type="match status" value="1"/>
</dbReference>
<dbReference type="PANTHER" id="PTHR47691:SF3">
    <property type="entry name" value="HTH-TYPE TRANSCRIPTIONAL REGULATOR RV0890C-RELATED"/>
    <property type="match status" value="1"/>
</dbReference>
<dbReference type="Gene3D" id="2.40.50.140">
    <property type="entry name" value="Nucleic acid-binding proteins"/>
    <property type="match status" value="1"/>
</dbReference>
<dbReference type="OrthoDB" id="9812579at2"/>
<dbReference type="KEGG" id="celz:E5225_13980"/>
<dbReference type="InterPro" id="IPR002182">
    <property type="entry name" value="NB-ARC"/>
</dbReference>
<dbReference type="GO" id="GO:0003676">
    <property type="term" value="F:nucleic acid binding"/>
    <property type="evidence" value="ECO:0007669"/>
    <property type="project" value="InterPro"/>
</dbReference>
<proteinExistence type="predicted"/>
<protein>
    <recommendedName>
        <fullName evidence="1">CSD domain-containing protein</fullName>
    </recommendedName>
</protein>
<dbReference type="Pfam" id="PF00931">
    <property type="entry name" value="NB-ARC"/>
    <property type="match status" value="1"/>
</dbReference>
<dbReference type="AlphaFoldDB" id="A0A4P7SJP2"/>
<dbReference type="InterPro" id="IPR027417">
    <property type="entry name" value="P-loop_NTPase"/>
</dbReference>
<dbReference type="GO" id="GO:0043531">
    <property type="term" value="F:ADP binding"/>
    <property type="evidence" value="ECO:0007669"/>
    <property type="project" value="InterPro"/>
</dbReference>
<dbReference type="SUPFAM" id="SSF48452">
    <property type="entry name" value="TPR-like"/>
    <property type="match status" value="1"/>
</dbReference>
<evidence type="ECO:0000313" key="2">
    <source>
        <dbReference type="EMBL" id="QCB94499.1"/>
    </source>
</evidence>
<dbReference type="Gene3D" id="3.40.50.300">
    <property type="entry name" value="P-loop containing nucleotide triphosphate hydrolases"/>
    <property type="match status" value="1"/>
</dbReference>
<dbReference type="PROSITE" id="PS51857">
    <property type="entry name" value="CSD_2"/>
    <property type="match status" value="1"/>
</dbReference>
<dbReference type="InterPro" id="IPR002059">
    <property type="entry name" value="CSP_DNA-bd"/>
</dbReference>
<feature type="domain" description="CSD" evidence="1">
    <location>
        <begin position="780"/>
        <end position="846"/>
    </location>
</feature>
<evidence type="ECO:0000259" key="1">
    <source>
        <dbReference type="PROSITE" id="PS51857"/>
    </source>
</evidence>
<keyword evidence="3" id="KW-1185">Reference proteome</keyword>
<accession>A0A4P7SJP2</accession>
<dbReference type="InterPro" id="IPR012340">
    <property type="entry name" value="NA-bd_OB-fold"/>
</dbReference>
<dbReference type="InterPro" id="IPR036390">
    <property type="entry name" value="WH_DNA-bd_sf"/>
</dbReference>
<dbReference type="InterPro" id="IPR011990">
    <property type="entry name" value="TPR-like_helical_dom_sf"/>
</dbReference>
<dbReference type="EMBL" id="CP039291">
    <property type="protein sequence ID" value="QCB94499.1"/>
    <property type="molecule type" value="Genomic_DNA"/>
</dbReference>
<dbReference type="SUPFAM" id="SSF46785">
    <property type="entry name" value="Winged helix' DNA-binding domain"/>
    <property type="match status" value="1"/>
</dbReference>
<reference evidence="2 3" key="1">
    <citation type="submission" date="2019-04" db="EMBL/GenBank/DDBJ databases">
        <title>Isolation and identification of Cellulomonas shaoxiangyii sp. Nov. isolated from feces of the Tibetan antelopes (Pantholops hodgsonii) in the Qinghai-Tibet plateau of China.</title>
        <authorList>
            <person name="Tian Z."/>
        </authorList>
    </citation>
    <scope>NUCLEOTIDE SEQUENCE [LARGE SCALE GENOMIC DNA]</scope>
    <source>
        <strain evidence="2 3">Z28</strain>
    </source>
</reference>
<gene>
    <name evidence="2" type="ORF">E5225_13980</name>
</gene>
<name>A0A4P7SJP2_9CELL</name>
<organism evidence="2 3">
    <name type="scientific">Cellulomonas shaoxiangyii</name>
    <dbReference type="NCBI Taxonomy" id="2566013"/>
    <lineage>
        <taxon>Bacteria</taxon>
        <taxon>Bacillati</taxon>
        <taxon>Actinomycetota</taxon>
        <taxon>Actinomycetes</taxon>
        <taxon>Micrococcales</taxon>
        <taxon>Cellulomonadaceae</taxon>
        <taxon>Cellulomonas</taxon>
    </lineage>
</organism>
<sequence>MEHPMSFSASRLTCYALLSALEEDLRLALVEALPGVTPDEALPSDVLQEARRRMAKQPDLGTEARLTDVLPFVDFSETLHLIDRHKASLHPAFADNLPEWRPRIYQLLPIRNRVAHTRPLEIADLPTVQDLVGTLLRYRDMWPSLDGTTARIRKDPSTVLDMDIRFLDIEPDVSRHNLPLPDFDDTGLVGRASDEKKLLQMVRGPFPVISVVGDGGVGKTALALKTAYALLDEERQPFDAIVWTTAKAAQLTSTEVTRIEGAIRDSLGMLGAAARELAGSGAEINDPLAEVLAYMETFRVLLILDNLETVLDARLREFLSRLPNNSKVLITSRIGLGSLEIPLRLGPLEANDGVTLLRATARTRGVGALASAPQEVLERFIHKMRSHPLYIKWFVSVIQAGRRPEDALSGSGNFLDFCMSNVYEFLSDESLAALRCLQALPGRHSQAAIAELTDLPADALQEALAQLITTNFVSLQPVARGGGVRSEYELTEFARTYLDRRHALSQTQRTSITGRHSRILEQGARLASASVADPYGERSLTVGGPSDFGVAMKLMNAMTLHDRGDAPIAFELIQEAQILAPDYHESYRIEALLRDRENDIGGATQSYELALEHADGDPSCLYHAGRFFMRRAGDPKRGLVLLQQAARTRREDPVLQLEIVRGHIQCGDKHSALDGALGLLANHSDVAHDAAAVAFRAALELARDHLGVGEVAEGLERLEDVADVILPALKKRDDAYHVRLVQAKGLVSRASTLATTAYLRSNADTLGQRLGSVNVRGGEMEYSRVLRVFPEKGFGFLSVPGQRDLFFGRRSVVPSGAFDRLIAGSDVCYSIGEDNEGRPCAVRVLPVSEYDGALE</sequence>
<dbReference type="Gene3D" id="1.25.40.10">
    <property type="entry name" value="Tetratricopeptide repeat domain"/>
    <property type="match status" value="1"/>
</dbReference>